<evidence type="ECO:0000256" key="3">
    <source>
        <dbReference type="SAM" id="Phobius"/>
    </source>
</evidence>
<evidence type="ECO:0000313" key="4">
    <source>
        <dbReference type="EMBL" id="MFB9259504.1"/>
    </source>
</evidence>
<evidence type="ECO:0000313" key="5">
    <source>
        <dbReference type="Proteomes" id="UP001589700"/>
    </source>
</evidence>
<proteinExistence type="predicted"/>
<evidence type="ECO:0000256" key="2">
    <source>
        <dbReference type="ARBA" id="ARBA00023136"/>
    </source>
</evidence>
<dbReference type="RefSeq" id="WP_380023217.1">
    <property type="nucleotide sequence ID" value="NZ_JBHMDY010000004.1"/>
</dbReference>
<comment type="subcellular location">
    <subcellularLocation>
        <location evidence="1">Membrane</location>
    </subcellularLocation>
</comment>
<reference evidence="4 5" key="1">
    <citation type="submission" date="2024-09" db="EMBL/GenBank/DDBJ databases">
        <authorList>
            <person name="Sun Q."/>
            <person name="Mori K."/>
        </authorList>
    </citation>
    <scope>NUCLEOTIDE SEQUENCE [LARGE SCALE GENOMIC DNA]</scope>
    <source>
        <strain evidence="4 5">CCM 7659</strain>
    </source>
</reference>
<keyword evidence="3" id="KW-0812">Transmembrane</keyword>
<accession>A0ABV5JP45</accession>
<evidence type="ECO:0008006" key="6">
    <source>
        <dbReference type="Google" id="ProtNLM"/>
    </source>
</evidence>
<keyword evidence="3" id="KW-1133">Transmembrane helix</keyword>
<feature type="transmembrane region" description="Helical" evidence="3">
    <location>
        <begin position="20"/>
        <end position="41"/>
    </location>
</feature>
<keyword evidence="2 3" id="KW-0472">Membrane</keyword>
<sequence length="193" mass="19971">MASSDAPPTRPALRRALPVALVVVIVAAAGVVAWAGSAAWARSTAERETSQLADVATEVALLLSSLSSADAAASLDRLEELSTGSLFEEVTARRVEVLEVLDDDNTVSAHAEVIASGVELPAAVHGVFGDSSGPATARLLIATRAEVSRSGGDSRVDADDGDHAVTSERTWRWRIEAVFVDGRALVSSAEVAV</sequence>
<dbReference type="PANTHER" id="PTHR37042:SF4">
    <property type="entry name" value="OUTER MEMBRANE PROTEIN RV1973"/>
    <property type="match status" value="1"/>
</dbReference>
<dbReference type="Proteomes" id="UP001589700">
    <property type="component" value="Unassembled WGS sequence"/>
</dbReference>
<organism evidence="4 5">
    <name type="scientific">Dietzia aerolata</name>
    <dbReference type="NCBI Taxonomy" id="595984"/>
    <lineage>
        <taxon>Bacteria</taxon>
        <taxon>Bacillati</taxon>
        <taxon>Actinomycetota</taxon>
        <taxon>Actinomycetes</taxon>
        <taxon>Mycobacteriales</taxon>
        <taxon>Dietziaceae</taxon>
        <taxon>Dietzia</taxon>
    </lineage>
</organism>
<name>A0ABV5JP45_9ACTN</name>
<comment type="caution">
    <text evidence="4">The sequence shown here is derived from an EMBL/GenBank/DDBJ whole genome shotgun (WGS) entry which is preliminary data.</text>
</comment>
<dbReference type="PANTHER" id="PTHR37042">
    <property type="entry name" value="OUTER MEMBRANE PROTEIN RV1973"/>
    <property type="match status" value="1"/>
</dbReference>
<keyword evidence="5" id="KW-1185">Reference proteome</keyword>
<dbReference type="EMBL" id="JBHMDY010000004">
    <property type="protein sequence ID" value="MFB9259504.1"/>
    <property type="molecule type" value="Genomic_DNA"/>
</dbReference>
<evidence type="ECO:0000256" key="1">
    <source>
        <dbReference type="ARBA" id="ARBA00004370"/>
    </source>
</evidence>
<gene>
    <name evidence="4" type="ORF">ACFFVD_06795</name>
</gene>
<protein>
    <recommendedName>
        <fullName evidence="6">Mammalian cell entry protein</fullName>
    </recommendedName>
</protein>